<dbReference type="PANTHER" id="PTHR48249:SF3">
    <property type="entry name" value="MEDIATOR OF RNA POLYMERASE II TRANSCRIPTION SUBUNIT 13"/>
    <property type="match status" value="1"/>
</dbReference>
<dbReference type="GeneID" id="54406777"/>
<feature type="compositionally biased region" description="Basic and acidic residues" evidence="12">
    <location>
        <begin position="423"/>
        <end position="441"/>
    </location>
</feature>
<feature type="compositionally biased region" description="Polar residues" evidence="12">
    <location>
        <begin position="1397"/>
        <end position="1427"/>
    </location>
</feature>
<evidence type="ECO:0000256" key="4">
    <source>
        <dbReference type="ARBA" id="ARBA00022491"/>
    </source>
</evidence>
<evidence type="ECO:0000259" key="15">
    <source>
        <dbReference type="Pfam" id="PF18296"/>
    </source>
</evidence>
<dbReference type="Proteomes" id="UP000799771">
    <property type="component" value="Unassembled WGS sequence"/>
</dbReference>
<evidence type="ECO:0000313" key="17">
    <source>
        <dbReference type="Proteomes" id="UP000799771"/>
    </source>
</evidence>
<feature type="domain" description="MID" evidence="15">
    <location>
        <begin position="1065"/>
        <end position="1243"/>
    </location>
</feature>
<feature type="domain" description="Mediator complex subunit Med13 C-terminal" evidence="13">
    <location>
        <begin position="1258"/>
        <end position="1591"/>
    </location>
</feature>
<feature type="domain" description="Mediator complex subunit Med13 N-terminal" evidence="14">
    <location>
        <begin position="1"/>
        <end position="364"/>
    </location>
</feature>
<evidence type="ECO:0000256" key="12">
    <source>
        <dbReference type="SAM" id="MobiDB-lite"/>
    </source>
</evidence>
<accession>A0A6A5ZWM1</accession>
<dbReference type="InterPro" id="IPR021643">
    <property type="entry name" value="Mediator_Med13_N"/>
</dbReference>
<feature type="region of interest" description="Disordered" evidence="12">
    <location>
        <begin position="121"/>
        <end position="155"/>
    </location>
</feature>
<feature type="region of interest" description="Disordered" evidence="12">
    <location>
        <begin position="1394"/>
        <end position="1448"/>
    </location>
</feature>
<organism evidence="16 17">
    <name type="scientific">Dothidotthia symphoricarpi CBS 119687</name>
    <dbReference type="NCBI Taxonomy" id="1392245"/>
    <lineage>
        <taxon>Eukaryota</taxon>
        <taxon>Fungi</taxon>
        <taxon>Dikarya</taxon>
        <taxon>Ascomycota</taxon>
        <taxon>Pezizomycotina</taxon>
        <taxon>Dothideomycetes</taxon>
        <taxon>Pleosporomycetidae</taxon>
        <taxon>Pleosporales</taxon>
        <taxon>Dothidotthiaceae</taxon>
        <taxon>Dothidotthia</taxon>
    </lineage>
</organism>
<dbReference type="InterPro" id="IPR009401">
    <property type="entry name" value="Med13_C"/>
</dbReference>
<dbReference type="EMBL" id="ML977521">
    <property type="protein sequence ID" value="KAF2123929.1"/>
    <property type="molecule type" value="Genomic_DNA"/>
</dbReference>
<feature type="compositionally biased region" description="Acidic residues" evidence="12">
    <location>
        <begin position="793"/>
        <end position="813"/>
    </location>
</feature>
<keyword evidence="17" id="KW-1185">Reference proteome</keyword>
<dbReference type="InterPro" id="IPR041285">
    <property type="entry name" value="MID_MedPIWI"/>
</dbReference>
<comment type="subunit">
    <text evidence="11">Component of the SRB8-11 complex, which itself associates with the Mediator complex.</text>
</comment>
<feature type="region of interest" description="Disordered" evidence="12">
    <location>
        <begin position="423"/>
        <end position="455"/>
    </location>
</feature>
<comment type="similarity">
    <text evidence="2 11">Belongs to the Mediator complex subunit 13 family.</text>
</comment>
<comment type="subcellular location">
    <subcellularLocation>
        <location evidence="1 11">Nucleus</location>
    </subcellularLocation>
</comment>
<evidence type="ECO:0000256" key="3">
    <source>
        <dbReference type="ARBA" id="ARBA00019618"/>
    </source>
</evidence>
<evidence type="ECO:0000256" key="10">
    <source>
        <dbReference type="ARBA" id="ARBA00032008"/>
    </source>
</evidence>
<evidence type="ECO:0000256" key="5">
    <source>
        <dbReference type="ARBA" id="ARBA00023015"/>
    </source>
</evidence>
<feature type="region of interest" description="Disordered" evidence="12">
    <location>
        <begin position="907"/>
        <end position="928"/>
    </location>
</feature>
<evidence type="ECO:0000256" key="6">
    <source>
        <dbReference type="ARBA" id="ARBA00023159"/>
    </source>
</evidence>
<comment type="function">
    <text evidence="9 11">Component of the SRB8-11 complex. The SRB8-11 complex is a regulatory module of the Mediator complex which is itself involved in regulation of basal and activated RNA polymerase II-dependent transcription. The SRB8-11 complex may be involved in the transcriptional repression of a subset of genes regulated by Mediator. It may inhibit the association of the Mediator complex with RNA polymerase II to form the holoenzyme complex.</text>
</comment>
<evidence type="ECO:0000259" key="13">
    <source>
        <dbReference type="Pfam" id="PF06333"/>
    </source>
</evidence>
<evidence type="ECO:0000313" key="16">
    <source>
        <dbReference type="EMBL" id="KAF2123929.1"/>
    </source>
</evidence>
<dbReference type="OrthoDB" id="103819at2759"/>
<proteinExistence type="inferred from homology"/>
<evidence type="ECO:0000256" key="1">
    <source>
        <dbReference type="ARBA" id="ARBA00004123"/>
    </source>
</evidence>
<evidence type="ECO:0000256" key="9">
    <source>
        <dbReference type="ARBA" id="ARBA00025661"/>
    </source>
</evidence>
<feature type="compositionally biased region" description="Polar residues" evidence="12">
    <location>
        <begin position="909"/>
        <end position="920"/>
    </location>
</feature>
<name>A0A6A5ZWM1_9PLEO</name>
<feature type="region of interest" description="Disordered" evidence="12">
    <location>
        <begin position="75"/>
        <end position="95"/>
    </location>
</feature>
<keyword evidence="4 11" id="KW-0678">Repressor</keyword>
<evidence type="ECO:0000259" key="14">
    <source>
        <dbReference type="Pfam" id="PF11597"/>
    </source>
</evidence>
<evidence type="ECO:0000256" key="8">
    <source>
        <dbReference type="ARBA" id="ARBA00023242"/>
    </source>
</evidence>
<dbReference type="Pfam" id="PF18296">
    <property type="entry name" value="MID_MedPIWI"/>
    <property type="match status" value="1"/>
</dbReference>
<feature type="compositionally biased region" description="Low complexity" evidence="12">
    <location>
        <begin position="141"/>
        <end position="155"/>
    </location>
</feature>
<dbReference type="GO" id="GO:0045944">
    <property type="term" value="P:positive regulation of transcription by RNA polymerase II"/>
    <property type="evidence" value="ECO:0007669"/>
    <property type="project" value="TreeGrafter"/>
</dbReference>
<keyword evidence="7 11" id="KW-0804">Transcription</keyword>
<feature type="compositionally biased region" description="Pro residues" evidence="12">
    <location>
        <begin position="81"/>
        <end position="90"/>
    </location>
</feature>
<feature type="region of interest" description="Disordered" evidence="12">
    <location>
        <begin position="789"/>
        <end position="813"/>
    </location>
</feature>
<evidence type="ECO:0000256" key="7">
    <source>
        <dbReference type="ARBA" id="ARBA00023163"/>
    </source>
</evidence>
<dbReference type="InterPro" id="IPR051139">
    <property type="entry name" value="Mediator_complx_sub13"/>
</dbReference>
<dbReference type="Pfam" id="PF06333">
    <property type="entry name" value="Med13_C"/>
    <property type="match status" value="1"/>
</dbReference>
<keyword evidence="5 11" id="KW-0805">Transcription regulation</keyword>
<evidence type="ECO:0000256" key="11">
    <source>
        <dbReference type="RuleBase" id="RU364134"/>
    </source>
</evidence>
<dbReference type="Pfam" id="PF11597">
    <property type="entry name" value="Med13_N"/>
    <property type="match status" value="1"/>
</dbReference>
<evidence type="ECO:0000256" key="2">
    <source>
        <dbReference type="ARBA" id="ARBA00009354"/>
    </source>
</evidence>
<keyword evidence="6 11" id="KW-0010">Activator</keyword>
<dbReference type="PANTHER" id="PTHR48249">
    <property type="entry name" value="MEDIATOR OF RNA POLYMERASE II TRANSCRIPTION SUBUNIT 13"/>
    <property type="match status" value="1"/>
</dbReference>
<keyword evidence="8 11" id="KW-0539">Nucleus</keyword>
<gene>
    <name evidence="16" type="ORF">P153DRAFT_351481</name>
</gene>
<dbReference type="RefSeq" id="XP_033518322.1">
    <property type="nucleotide sequence ID" value="XM_033666345.1"/>
</dbReference>
<protein>
    <recommendedName>
        <fullName evidence="3 11">Mediator of RNA polymerase II transcription subunit 13</fullName>
    </recommendedName>
    <alternativeName>
        <fullName evidence="10 11">Mediator complex subunit 13</fullName>
    </alternativeName>
</protein>
<dbReference type="GO" id="GO:0016592">
    <property type="term" value="C:mediator complex"/>
    <property type="evidence" value="ECO:0007669"/>
    <property type="project" value="InterPro"/>
</dbReference>
<reference evidence="16" key="1">
    <citation type="journal article" date="2020" name="Stud. Mycol.">
        <title>101 Dothideomycetes genomes: a test case for predicting lifestyles and emergence of pathogens.</title>
        <authorList>
            <person name="Haridas S."/>
            <person name="Albert R."/>
            <person name="Binder M."/>
            <person name="Bloem J."/>
            <person name="Labutti K."/>
            <person name="Salamov A."/>
            <person name="Andreopoulos B."/>
            <person name="Baker S."/>
            <person name="Barry K."/>
            <person name="Bills G."/>
            <person name="Bluhm B."/>
            <person name="Cannon C."/>
            <person name="Castanera R."/>
            <person name="Culley D."/>
            <person name="Daum C."/>
            <person name="Ezra D."/>
            <person name="Gonzalez J."/>
            <person name="Henrissat B."/>
            <person name="Kuo A."/>
            <person name="Liang C."/>
            <person name="Lipzen A."/>
            <person name="Lutzoni F."/>
            <person name="Magnuson J."/>
            <person name="Mondo S."/>
            <person name="Nolan M."/>
            <person name="Ohm R."/>
            <person name="Pangilinan J."/>
            <person name="Park H.-J."/>
            <person name="Ramirez L."/>
            <person name="Alfaro M."/>
            <person name="Sun H."/>
            <person name="Tritt A."/>
            <person name="Yoshinaga Y."/>
            <person name="Zwiers L.-H."/>
            <person name="Turgeon B."/>
            <person name="Goodwin S."/>
            <person name="Spatafora J."/>
            <person name="Crous P."/>
            <person name="Grigoriev I."/>
        </authorList>
    </citation>
    <scope>NUCLEOTIDE SEQUENCE</scope>
    <source>
        <strain evidence="16">CBS 119687</strain>
    </source>
</reference>
<sequence>MEFLKTCTTNAHAIGDFEAVAYQAFSVTRTLRPRNGTTPPDDTAAVEAELRQAQHLVAQDATRPWLWLFRSAAATPDKPTQSPPDVPDPPDVQGYHLQRKHAGSLRASDLARSPIPIRAASTSLSSAAPGQHKGAQGGGARNTNANNQANAADQQQPPDCFTVYELFTSSIIALLSFNLVRDCSVVALNYRTFVAKPATQADPSHIDVDSPADVHWLTSISVYWGSSGTLVISTFTEQNREIRCLDDISSDADYTRLIGKCVRVAPSGLLAHVTSFDDPLDTVTEDTGQRPKKKRARLGATEQSIEKWKSCVKRWLAWKGYLLPDLQKKSSWVRMRIAQSAVSSVASPLFDREMLWPRALCYYYDTELSGPANVDSNTYPALECSNRTLQWFETTDSVGFKDPLDVAQEWFLGRPERDKILEARRKSKKAEEDANRRKDECPGLYPSSPLNTRSGTYGDLQAVSGVYPTPPDGILPGAGPSTHNTPSVSGAASNVILVPGGTNPAISLLAPQEDFHVDAPQHPLTSPTLPTTADNLNISAGDDDLFGDMDEDGYVGHGVNDEDFDFFDEPDGEDVDMLDAPMLEDSKMAANDTSEQHAAAHVVLDPRVKEDMSDPLAALENALDEASNSAHEQVHDAKLEHTFAVPSSPVKRPLEVALPQQMQSPNGSKTPVFKEPTPPLSPTAIAKALLPSPPGKRVAPTLQEQATNRHRDGAFDPLNFSRKMSLSDAKYQDGRFTAHRENNVDDDLQVERRLSRAKSLRDLPMLTTLRYAIGVVSANRLPEEMPVVPTAYDDSDSSSDTSEVSEDDIDEELPAEPLSILGSLVMTAKRKLPTDGNATPLSTMSFAESLGGDFPNYYNLQLDEASLACFEPSSSDWSLVNLPSPVERLLTGARYNMPSFAPLIAQWPGTPTSQPDVTMDTTDEKPLSGKDNIAITQIVTDQIISATLDVLEEDSTWAPISNPRPSSETRWHDAINKIFPKATECSVLTLATIHEILPGYPAQAKAQQRLPPRNSNEGVTVSGNQMFQIHPPFIRVRRAEMHWELLPPAIAFWEPLGLAPVNEPKNVIAFCVYPHSDSLRPCLENFLLNVQLAYDSCKLGSHSRVVTIAEYDGGLVPCRIPTATTSRDAFKALRETCVQLGKLLAMNYAHIRAQQDSKIDAFVIYMVDPFGNPSALWDLCSAFWTLFQTYGQGPPGRPDQPQKPDLVLQVIPMKCIASFDAPVILDASTYVNLAREVYDRCPPSVPNGDKTPLNIHKAPAFQLEETIPRQVPFKLISEPPHDLLRENSYMHVGYAVSLDGTWITAAWTDNCGKSQAVVTYHLGTRVFSEIAKEIWQTTIEILRCRRVSWRCCIAKCGVMERDELEAWIQIISCPTQVNLFLTLLTVDTDSPIKLTPTMPSSTTAQPSANTPGSTPQASISPDPSQGFTPVATPSADTATDPSTDPEARLIDTTDESWGIILAHRLHNSHSTTQFSPALISGLLIKRGETHATASSPLHTTPGPIVVGVNILWIGSVNSTRNLPVGADGTINAAPERINNWLMWTPTVQTRTTAESLLKEVLSQFRGLGLLARLRGMRGTRHGTVPWHIAAAKRGVGGLGRVGGGL</sequence>
<dbReference type="GO" id="GO:0003713">
    <property type="term" value="F:transcription coactivator activity"/>
    <property type="evidence" value="ECO:0007669"/>
    <property type="project" value="TreeGrafter"/>
</dbReference>